<dbReference type="InterPro" id="IPR036688">
    <property type="entry name" value="MoeA_C_domain_IV_sf"/>
</dbReference>
<organism evidence="10 11">
    <name type="scientific">Streptomyces albus</name>
    <dbReference type="NCBI Taxonomy" id="1888"/>
    <lineage>
        <taxon>Bacteria</taxon>
        <taxon>Bacillati</taxon>
        <taxon>Actinomycetota</taxon>
        <taxon>Actinomycetes</taxon>
        <taxon>Kitasatosporales</taxon>
        <taxon>Streptomycetaceae</taxon>
        <taxon>Streptomyces</taxon>
    </lineage>
</organism>
<evidence type="ECO:0000256" key="5">
    <source>
        <dbReference type="ARBA" id="ARBA00023150"/>
    </source>
</evidence>
<dbReference type="CDD" id="cd00887">
    <property type="entry name" value="MoeA"/>
    <property type="match status" value="1"/>
</dbReference>
<dbReference type="UniPathway" id="UPA00344"/>
<feature type="compositionally biased region" description="Basic and acidic residues" evidence="8">
    <location>
        <begin position="154"/>
        <end position="176"/>
    </location>
</feature>
<feature type="domain" description="MoaB/Mog" evidence="9">
    <location>
        <begin position="357"/>
        <end position="499"/>
    </location>
</feature>
<accession>A0A8H1QP75</accession>
<dbReference type="EMBL" id="RCIY01000065">
    <property type="protein sequence ID" value="TGG81533.1"/>
    <property type="molecule type" value="Genomic_DNA"/>
</dbReference>
<dbReference type="InterPro" id="IPR005111">
    <property type="entry name" value="MoeA_C_domain_IV"/>
</dbReference>
<dbReference type="Pfam" id="PF03453">
    <property type="entry name" value="MoeA_N"/>
    <property type="match status" value="1"/>
</dbReference>
<dbReference type="Pfam" id="PF00994">
    <property type="entry name" value="MoCF_biosynth"/>
    <property type="match status" value="1"/>
</dbReference>
<comment type="caution">
    <text evidence="10">The sequence shown here is derived from an EMBL/GenBank/DDBJ whole genome shotgun (WGS) entry which is preliminary data.</text>
</comment>
<dbReference type="GO" id="GO:0006777">
    <property type="term" value="P:Mo-molybdopterin cofactor biosynthetic process"/>
    <property type="evidence" value="ECO:0007669"/>
    <property type="project" value="UniProtKB-UniRule"/>
</dbReference>
<dbReference type="Gene3D" id="3.90.105.10">
    <property type="entry name" value="Molybdopterin biosynthesis moea protein, domain 2"/>
    <property type="match status" value="1"/>
</dbReference>
<evidence type="ECO:0000256" key="7">
    <source>
        <dbReference type="RuleBase" id="RU365090"/>
    </source>
</evidence>
<dbReference type="InterPro" id="IPR036425">
    <property type="entry name" value="MoaB/Mog-like_dom_sf"/>
</dbReference>
<name>A0A8H1QP75_9ACTN</name>
<dbReference type="Gene3D" id="2.40.340.10">
    <property type="entry name" value="MoeA, C-terminal, domain IV"/>
    <property type="match status" value="1"/>
</dbReference>
<dbReference type="Gene3D" id="3.40.980.10">
    <property type="entry name" value="MoaB/Mog-like domain"/>
    <property type="match status" value="1"/>
</dbReference>
<dbReference type="EC" id="2.10.1.1" evidence="7"/>
<dbReference type="PANTHER" id="PTHR10192:SF5">
    <property type="entry name" value="GEPHYRIN"/>
    <property type="match status" value="1"/>
</dbReference>
<dbReference type="Proteomes" id="UP000298111">
    <property type="component" value="Unassembled WGS sequence"/>
</dbReference>
<dbReference type="InterPro" id="IPR005110">
    <property type="entry name" value="MoeA_linker/N"/>
</dbReference>
<dbReference type="InterPro" id="IPR036135">
    <property type="entry name" value="MoeA_linker/N_sf"/>
</dbReference>
<feature type="region of interest" description="Disordered" evidence="8">
    <location>
        <begin position="297"/>
        <end position="327"/>
    </location>
</feature>
<proteinExistence type="inferred from homology"/>
<feature type="compositionally biased region" description="Low complexity" evidence="8">
    <location>
        <begin position="143"/>
        <end position="152"/>
    </location>
</feature>
<dbReference type="GO" id="GO:0061599">
    <property type="term" value="F:molybdopterin molybdotransferase activity"/>
    <property type="evidence" value="ECO:0007669"/>
    <property type="project" value="UniProtKB-UniRule"/>
</dbReference>
<dbReference type="GO" id="GO:0046872">
    <property type="term" value="F:metal ion binding"/>
    <property type="evidence" value="ECO:0007669"/>
    <property type="project" value="UniProtKB-UniRule"/>
</dbReference>
<comment type="cofactor">
    <cofactor evidence="7">
        <name>Mg(2+)</name>
        <dbReference type="ChEBI" id="CHEBI:18420"/>
    </cofactor>
</comment>
<keyword evidence="7" id="KW-0479">Metal-binding</keyword>
<comment type="catalytic activity">
    <reaction evidence="6">
        <text>adenylyl-molybdopterin + molybdate = Mo-molybdopterin + AMP + H(+)</text>
        <dbReference type="Rhea" id="RHEA:35047"/>
        <dbReference type="ChEBI" id="CHEBI:15378"/>
        <dbReference type="ChEBI" id="CHEBI:36264"/>
        <dbReference type="ChEBI" id="CHEBI:62727"/>
        <dbReference type="ChEBI" id="CHEBI:71302"/>
        <dbReference type="ChEBI" id="CHEBI:456215"/>
        <dbReference type="EC" id="2.10.1.1"/>
    </reaction>
</comment>
<feature type="region of interest" description="Disordered" evidence="8">
    <location>
        <begin position="1"/>
        <end position="180"/>
    </location>
</feature>
<dbReference type="GeneID" id="75182517"/>
<keyword evidence="5 7" id="KW-0501">Molybdenum cofactor biosynthesis</keyword>
<feature type="compositionally biased region" description="Basic and acidic residues" evidence="8">
    <location>
        <begin position="312"/>
        <end position="323"/>
    </location>
</feature>
<dbReference type="GO" id="GO:0005829">
    <property type="term" value="C:cytosol"/>
    <property type="evidence" value="ECO:0007669"/>
    <property type="project" value="TreeGrafter"/>
</dbReference>
<dbReference type="InterPro" id="IPR001453">
    <property type="entry name" value="MoaB/Mog_dom"/>
</dbReference>
<dbReference type="PANTHER" id="PTHR10192">
    <property type="entry name" value="MOLYBDOPTERIN BIOSYNTHESIS PROTEIN"/>
    <property type="match status" value="1"/>
</dbReference>
<reference evidence="10 11" key="1">
    <citation type="submission" date="2018-10" db="EMBL/GenBank/DDBJ databases">
        <title>Isolation of pseudouridimycin from Streptomyces albus DSM 40763.</title>
        <authorList>
            <person name="Rosenqvist P."/>
            <person name="Metsae-Ketelae M."/>
            <person name="Virta P."/>
        </authorList>
    </citation>
    <scope>NUCLEOTIDE SEQUENCE [LARGE SCALE GENOMIC DNA]</scope>
    <source>
        <strain evidence="10 11">DSM 40763</strain>
    </source>
</reference>
<feature type="compositionally biased region" description="Acidic residues" evidence="8">
    <location>
        <begin position="40"/>
        <end position="60"/>
    </location>
</feature>
<dbReference type="Gene3D" id="2.170.190.11">
    <property type="entry name" value="Molybdopterin biosynthesis moea protein, domain 3"/>
    <property type="match status" value="1"/>
</dbReference>
<evidence type="ECO:0000256" key="1">
    <source>
        <dbReference type="ARBA" id="ARBA00002901"/>
    </source>
</evidence>
<evidence type="ECO:0000256" key="4">
    <source>
        <dbReference type="ARBA" id="ARBA00022505"/>
    </source>
</evidence>
<evidence type="ECO:0000256" key="3">
    <source>
        <dbReference type="ARBA" id="ARBA00010763"/>
    </source>
</evidence>
<dbReference type="SUPFAM" id="SSF63882">
    <property type="entry name" value="MoeA N-terminal region -like"/>
    <property type="match status" value="1"/>
</dbReference>
<dbReference type="SMART" id="SM00852">
    <property type="entry name" value="MoCF_biosynth"/>
    <property type="match status" value="1"/>
</dbReference>
<dbReference type="Pfam" id="PF03454">
    <property type="entry name" value="MoeA_C"/>
    <property type="match status" value="1"/>
</dbReference>
<comment type="similarity">
    <text evidence="3 7">Belongs to the MoeA family.</text>
</comment>
<comment type="pathway">
    <text evidence="2 7">Cofactor biosynthesis; molybdopterin biosynthesis.</text>
</comment>
<dbReference type="InterPro" id="IPR038987">
    <property type="entry name" value="MoeA-like"/>
</dbReference>
<evidence type="ECO:0000256" key="2">
    <source>
        <dbReference type="ARBA" id="ARBA00005046"/>
    </source>
</evidence>
<feature type="compositionally biased region" description="Basic and acidic residues" evidence="8">
    <location>
        <begin position="85"/>
        <end position="96"/>
    </location>
</feature>
<keyword evidence="7 10" id="KW-0808">Transferase</keyword>
<evidence type="ECO:0000256" key="8">
    <source>
        <dbReference type="SAM" id="MobiDB-lite"/>
    </source>
</evidence>
<comment type="function">
    <text evidence="1 7">Catalyzes the insertion of molybdate into adenylated molybdopterin with the concomitant release of AMP.</text>
</comment>
<keyword evidence="4 7" id="KW-0500">Molybdenum</keyword>
<evidence type="ECO:0000259" key="9">
    <source>
        <dbReference type="SMART" id="SM00852"/>
    </source>
</evidence>
<evidence type="ECO:0000313" key="10">
    <source>
        <dbReference type="EMBL" id="TGG81533.1"/>
    </source>
</evidence>
<gene>
    <name evidence="10" type="ORF">D8771_19150</name>
</gene>
<dbReference type="AlphaFoldDB" id="A0A8H1QP75"/>
<protein>
    <recommendedName>
        <fullName evidence="7">Molybdopterin molybdenumtransferase</fullName>
        <ecNumber evidence="7">2.10.1.1</ecNumber>
    </recommendedName>
</protein>
<evidence type="ECO:0000256" key="6">
    <source>
        <dbReference type="ARBA" id="ARBA00047317"/>
    </source>
</evidence>
<dbReference type="SUPFAM" id="SSF53218">
    <property type="entry name" value="Molybdenum cofactor biosynthesis proteins"/>
    <property type="match status" value="1"/>
</dbReference>
<dbReference type="RefSeq" id="WP_016472007.1">
    <property type="nucleotide sequence ID" value="NZ_BBQG01000007.1"/>
</dbReference>
<evidence type="ECO:0000313" key="11">
    <source>
        <dbReference type="Proteomes" id="UP000298111"/>
    </source>
</evidence>
<keyword evidence="7" id="KW-0460">Magnesium</keyword>
<sequence length="581" mass="60066">MSGSDELDEAIALANSGRARPTPPPAPRLKRIRRIRWDDWENLDEDEFDPGPGEDEEGEGEQPAWAGQGARSGTAPGQGPARGGHPGDTRHGDQDTGGRNAGNRGKGDQGTGGRSGEARPGGAPSPGAPSYDAHPADSRADAGTDTGGTARRTASRESASREARHTAPRQHGDRSRVSAATWSEAVATAAGAADALPSATVPLDRALGHTLAAAVTALTDLPPFDTSAMDGWAVCGPGPWVPARTADGAERPGLLAGDRSEPPQLADGEAIRIATGARVPPGTSAVLRWEAAERIGGARLRSPSPPQAGADIRPRGQECREGDALLPPGRIVTPPVLGLAAAAGYDELEIVPRPRAEVLVLGDELLHSGLPRDGRIRDALGPMVGPWLTALGAEVVATRLLGDDAEALHEAVSGTTADLIVTTGGTARGPVDHLQPTLRRMDARLLVRGVRVRPGHPMLLAALRPQQGRRRGSHLVGLPGNPLAALSGLVTLAAPLLRALAGRAEPELRKATLGAEVSGHPRDTRLVPVRHEGSGIRARIRPLRYAGPSMLRGVASCDALAVVPPGGAAPGEDVPLVELPW</sequence>